<accession>A0ABT9P6E0</accession>
<evidence type="ECO:0000313" key="2">
    <source>
        <dbReference type="Proteomes" id="UP001235712"/>
    </source>
</evidence>
<evidence type="ECO:0000313" key="1">
    <source>
        <dbReference type="EMBL" id="MDP9827999.1"/>
    </source>
</evidence>
<protein>
    <recommendedName>
        <fullName evidence="3">HEAT repeat protein</fullName>
    </recommendedName>
</protein>
<evidence type="ECO:0008006" key="3">
    <source>
        <dbReference type="Google" id="ProtNLM"/>
    </source>
</evidence>
<keyword evidence="2" id="KW-1185">Reference proteome</keyword>
<gene>
    <name evidence="1" type="ORF">J2S57_003748</name>
</gene>
<organism evidence="1 2">
    <name type="scientific">Kineosporia succinea</name>
    <dbReference type="NCBI Taxonomy" id="84632"/>
    <lineage>
        <taxon>Bacteria</taxon>
        <taxon>Bacillati</taxon>
        <taxon>Actinomycetota</taxon>
        <taxon>Actinomycetes</taxon>
        <taxon>Kineosporiales</taxon>
        <taxon>Kineosporiaceae</taxon>
        <taxon>Kineosporia</taxon>
    </lineage>
</organism>
<dbReference type="Proteomes" id="UP001235712">
    <property type="component" value="Unassembled WGS sequence"/>
</dbReference>
<proteinExistence type="predicted"/>
<dbReference type="SUPFAM" id="SSF48371">
    <property type="entry name" value="ARM repeat"/>
    <property type="match status" value="1"/>
</dbReference>
<dbReference type="EMBL" id="JAUSQZ010000001">
    <property type="protein sequence ID" value="MDP9827999.1"/>
    <property type="molecule type" value="Genomic_DNA"/>
</dbReference>
<dbReference type="InterPro" id="IPR016024">
    <property type="entry name" value="ARM-type_fold"/>
</dbReference>
<dbReference type="RefSeq" id="WP_307244727.1">
    <property type="nucleotide sequence ID" value="NZ_JAUSQZ010000001.1"/>
</dbReference>
<reference evidence="1 2" key="1">
    <citation type="submission" date="2023-07" db="EMBL/GenBank/DDBJ databases">
        <title>Sequencing the genomes of 1000 actinobacteria strains.</title>
        <authorList>
            <person name="Klenk H.-P."/>
        </authorList>
    </citation>
    <scope>NUCLEOTIDE SEQUENCE [LARGE SCALE GENOMIC DNA]</scope>
    <source>
        <strain evidence="1 2">DSM 44388</strain>
    </source>
</reference>
<name>A0ABT9P6E0_9ACTN</name>
<sequence>MKPDSSTLTHAYGSAEEIPDLIEELRGEDREVAGFRLDMSILHQGSVYSATVAALPLLADVALDRRAQGRSEALSLLRCSGHVAREGLAEVAQTLLPLADDPDPAVRLALDGGALLDLGEIEPEEVADRLLPAVTDPGTAAVIPAAAPVLKRALAQDQGLRARARQALEPVPRSDKRFLPTREDIGLDLCLVSTLEDDVVGEVRP</sequence>
<comment type="caution">
    <text evidence="1">The sequence shown here is derived from an EMBL/GenBank/DDBJ whole genome shotgun (WGS) entry which is preliminary data.</text>
</comment>